<dbReference type="InterPro" id="IPR003959">
    <property type="entry name" value="ATPase_AAA_core"/>
</dbReference>
<evidence type="ECO:0000256" key="2">
    <source>
        <dbReference type="ARBA" id="ARBA00022840"/>
    </source>
</evidence>
<dbReference type="SUPFAM" id="SSF46600">
    <property type="entry name" value="C-terminal UvrC-binding domain of UvrB"/>
    <property type="match status" value="1"/>
</dbReference>
<dbReference type="PANTHER" id="PTHR11638">
    <property type="entry name" value="ATP-DEPENDENT CLP PROTEASE"/>
    <property type="match status" value="1"/>
</dbReference>
<feature type="compositionally biased region" description="Gly residues" evidence="4">
    <location>
        <begin position="94"/>
        <end position="109"/>
    </location>
</feature>
<organism evidence="6 7">
    <name type="scientific">Lactiplantibacillus plajomi</name>
    <dbReference type="NCBI Taxonomy" id="1457217"/>
    <lineage>
        <taxon>Bacteria</taxon>
        <taxon>Bacillati</taxon>
        <taxon>Bacillota</taxon>
        <taxon>Bacilli</taxon>
        <taxon>Lactobacillales</taxon>
        <taxon>Lactobacillaceae</taxon>
        <taxon>Lactiplantibacillus</taxon>
    </lineage>
</organism>
<keyword evidence="2" id="KW-0067">ATP-binding</keyword>
<gene>
    <name evidence="6" type="ORF">ACFFGS_05990</name>
</gene>
<dbReference type="Pfam" id="PF17871">
    <property type="entry name" value="AAA_lid_9"/>
    <property type="match status" value="1"/>
</dbReference>
<evidence type="ECO:0000256" key="1">
    <source>
        <dbReference type="ARBA" id="ARBA00022741"/>
    </source>
</evidence>
<dbReference type="PROSITE" id="PS50151">
    <property type="entry name" value="UVR"/>
    <property type="match status" value="1"/>
</dbReference>
<name>A0ABV6K2H7_9LACO</name>
<dbReference type="CDD" id="cd00009">
    <property type="entry name" value="AAA"/>
    <property type="match status" value="1"/>
</dbReference>
<keyword evidence="7" id="KW-1185">Reference proteome</keyword>
<evidence type="ECO:0000313" key="6">
    <source>
        <dbReference type="EMBL" id="MFC0423670.1"/>
    </source>
</evidence>
<dbReference type="InterPro" id="IPR003593">
    <property type="entry name" value="AAA+_ATPase"/>
</dbReference>
<dbReference type="Gene3D" id="1.10.8.60">
    <property type="match status" value="2"/>
</dbReference>
<feature type="domain" description="UVR" evidence="5">
    <location>
        <begin position="360"/>
        <end position="395"/>
    </location>
</feature>
<dbReference type="InterPro" id="IPR018368">
    <property type="entry name" value="ClpA/B_CS1"/>
</dbReference>
<proteinExistence type="predicted"/>
<dbReference type="RefSeq" id="WP_137645806.1">
    <property type="nucleotide sequence ID" value="NZ_BAABRM010000027.1"/>
</dbReference>
<dbReference type="PRINTS" id="PR00300">
    <property type="entry name" value="CLPPROTEASEA"/>
</dbReference>
<dbReference type="SMART" id="SM01086">
    <property type="entry name" value="ClpB_D2-small"/>
    <property type="match status" value="1"/>
</dbReference>
<protein>
    <submittedName>
        <fullName evidence="6">AAA family ATPase</fullName>
    </submittedName>
</protein>
<dbReference type="CDD" id="cd19499">
    <property type="entry name" value="RecA-like_ClpB_Hsp104-like"/>
    <property type="match status" value="1"/>
</dbReference>
<dbReference type="InterPro" id="IPR001943">
    <property type="entry name" value="UVR_dom"/>
</dbReference>
<dbReference type="Pfam" id="PF10431">
    <property type="entry name" value="ClpB_D2-small"/>
    <property type="match status" value="1"/>
</dbReference>
<dbReference type="InterPro" id="IPR001270">
    <property type="entry name" value="ClpA/B"/>
</dbReference>
<dbReference type="EMBL" id="JBHLUK010000057">
    <property type="protein sequence ID" value="MFC0423670.1"/>
    <property type="molecule type" value="Genomic_DNA"/>
</dbReference>
<dbReference type="Pfam" id="PF07724">
    <property type="entry name" value="AAA_2"/>
    <property type="match status" value="1"/>
</dbReference>
<evidence type="ECO:0000313" key="7">
    <source>
        <dbReference type="Proteomes" id="UP001589855"/>
    </source>
</evidence>
<dbReference type="Pfam" id="PF00004">
    <property type="entry name" value="AAA"/>
    <property type="match status" value="1"/>
</dbReference>
<dbReference type="Gene3D" id="3.40.50.300">
    <property type="entry name" value="P-loop containing nucleotide triphosphate hydrolases"/>
    <property type="match status" value="2"/>
</dbReference>
<dbReference type="SMART" id="SM00382">
    <property type="entry name" value="AAA"/>
    <property type="match status" value="2"/>
</dbReference>
<evidence type="ECO:0000259" key="5">
    <source>
        <dbReference type="PROSITE" id="PS50151"/>
    </source>
</evidence>
<dbReference type="InterPro" id="IPR019489">
    <property type="entry name" value="Clp_ATPase_C"/>
</dbReference>
<comment type="caution">
    <text evidence="6">The sequence shown here is derived from an EMBL/GenBank/DDBJ whole genome shotgun (WGS) entry which is preliminary data.</text>
</comment>
<keyword evidence="1" id="KW-0547">Nucleotide-binding</keyword>
<keyword evidence="3" id="KW-0143">Chaperone</keyword>
<feature type="region of interest" description="Disordered" evidence="4">
    <location>
        <begin position="68"/>
        <end position="109"/>
    </location>
</feature>
<reference evidence="6 7" key="1">
    <citation type="submission" date="2024-09" db="EMBL/GenBank/DDBJ databases">
        <authorList>
            <person name="Sun Q."/>
            <person name="Mori K."/>
        </authorList>
    </citation>
    <scope>NUCLEOTIDE SEQUENCE [LARGE SCALE GENOMIC DNA]</scope>
    <source>
        <strain evidence="6 7">TBRC 4575</strain>
    </source>
</reference>
<dbReference type="InterPro" id="IPR027417">
    <property type="entry name" value="P-loop_NTPase"/>
</dbReference>
<evidence type="ECO:0000256" key="4">
    <source>
        <dbReference type="SAM" id="MobiDB-lite"/>
    </source>
</evidence>
<dbReference type="PROSITE" id="PS00870">
    <property type="entry name" value="CLPAB_1"/>
    <property type="match status" value="1"/>
</dbReference>
<evidence type="ECO:0000256" key="3">
    <source>
        <dbReference type="ARBA" id="ARBA00023186"/>
    </source>
</evidence>
<sequence length="744" mass="82136">MLCDNCHKNEATIHLYTNVNGQRRQINLCQNCYQLLKNQEQQPNNGVGGTNMAQDPFGFGGLDDIFRAMQGGGVNPDDAYRQQQQTPPTQPAGPNGGGNRRGNRGGGLLGQYGYNLTQQAKQGKIDPVIGRDNEINRVIEILNRRTKNNPVLIGEAGVGKTAVVEGLAQKIVSGEVPQKLLNKEIIRLDVASLVQGTGIRGQFEQRMQQLMKEVQSNPNIVLFIDEIHEIMGAGNAEGGMDAGNVLKPALARGDFQLVGATTLNEYRDIEKDAALARRFQPVTVNEPSVEESIKILKGIQKKYEDYHHVKYNADAIDAAVTLSNRYIQDRFLPDKAIDLLDEAGSRKNLTLKTVDPKTIQEKIDAAEQQKQDALKKEDYEKAAYYRDQVAKLEKAKPDENSGNQAADTATVTVEDMQQIVEEKTNIPVGDLQAKEQAQMKTLAPDLESHVIGQNQAVEAVARAIRRNRIGLNGTGRPIGSFMFVGPTGVGKTELAKQLAKELFGSEDAMIRFDMSEYMEPHSVAKLIGSPPGYVGYEEAGQLTEKVRRHPYSLVLLDEIEKAHPDVMHMFLQILDDGRLTDSQGRTVSFKDTIIIMTSNAGTGDSEANVGFGAAAEGKTHDITSRLTDYFKPEFLNRFDDIIQFNALSKANLMKIVDLMIGDVNAMLANQGLHVHVTEPVEEKLVDLGYNPEMGARPLRRVIQEQIEDRIADFYLDHGDVKNMVAKVEDGKITLKAESNSDTTE</sequence>
<dbReference type="Gene3D" id="4.10.860.10">
    <property type="entry name" value="UVR domain"/>
    <property type="match status" value="1"/>
</dbReference>
<dbReference type="InterPro" id="IPR041546">
    <property type="entry name" value="ClpA/ClpB_AAA_lid"/>
</dbReference>
<accession>A0ABV6K2H7</accession>
<dbReference type="SUPFAM" id="SSF52540">
    <property type="entry name" value="P-loop containing nucleoside triphosphate hydrolases"/>
    <property type="match status" value="2"/>
</dbReference>
<dbReference type="PANTHER" id="PTHR11638:SF175">
    <property type="entry name" value="ATP-DEPENDENT CLP PROTEASE, ATP-BINDING SUBUNIT CLPC"/>
    <property type="match status" value="1"/>
</dbReference>
<dbReference type="Proteomes" id="UP001589855">
    <property type="component" value="Unassembled WGS sequence"/>
</dbReference>
<dbReference type="InterPro" id="IPR036876">
    <property type="entry name" value="UVR_dom_sf"/>
</dbReference>
<dbReference type="InterPro" id="IPR050130">
    <property type="entry name" value="ClpA_ClpB"/>
</dbReference>